<name>A0A9X1VIY1_9BACT</name>
<keyword evidence="1" id="KW-0472">Membrane</keyword>
<dbReference type="AlphaFoldDB" id="A0A9X1VIY1"/>
<feature type="transmembrane region" description="Helical" evidence="1">
    <location>
        <begin position="165"/>
        <end position="190"/>
    </location>
</feature>
<accession>A0A9X1VIY1</accession>
<evidence type="ECO:0000256" key="1">
    <source>
        <dbReference type="SAM" id="Phobius"/>
    </source>
</evidence>
<dbReference type="EMBL" id="JALBGC010000002">
    <property type="protein sequence ID" value="MCI1187181.1"/>
    <property type="molecule type" value="Genomic_DNA"/>
</dbReference>
<keyword evidence="1" id="KW-1133">Transmembrane helix</keyword>
<evidence type="ECO:0000313" key="3">
    <source>
        <dbReference type="Proteomes" id="UP001139193"/>
    </source>
</evidence>
<gene>
    <name evidence="2" type="ORF">MON38_07090</name>
</gene>
<keyword evidence="1" id="KW-0812">Transmembrane</keyword>
<protein>
    <submittedName>
        <fullName evidence="2">Uncharacterized protein</fullName>
    </submittedName>
</protein>
<reference evidence="2" key="1">
    <citation type="submission" date="2022-03" db="EMBL/GenBank/DDBJ databases">
        <title>Bacterial whole genome sequence for Hymenobacter sp. DH14.</title>
        <authorList>
            <person name="Le V."/>
        </authorList>
    </citation>
    <scope>NUCLEOTIDE SEQUENCE</scope>
    <source>
        <strain evidence="2">DH14</strain>
    </source>
</reference>
<comment type="caution">
    <text evidence="2">The sequence shown here is derived from an EMBL/GenBank/DDBJ whole genome shotgun (WGS) entry which is preliminary data.</text>
</comment>
<evidence type="ECO:0000313" key="2">
    <source>
        <dbReference type="EMBL" id="MCI1187181.1"/>
    </source>
</evidence>
<proteinExistence type="predicted"/>
<keyword evidence="3" id="KW-1185">Reference proteome</keyword>
<dbReference type="Proteomes" id="UP001139193">
    <property type="component" value="Unassembled WGS sequence"/>
</dbReference>
<sequence>MMNNSLKIIREKLQNNLNLFEWGYEGVAQTSGGHPMTRLAGLTNVRFVVDNLSKLGLFEEITESLKDSVIYTTGNDYMVIQANEGASINSRLTTLKVLASNFLDVLLKTVPNEDINSINIKLPPISDFDQLSKVAREIHIGLTQLIYSDEINGETKIVSVENGSIWFNVFVGASAVSVIASLVWASAVIYKKFQEGRMLAEQVRALKVKNESLEDVLKAQKAETDMMIEAEAQHIQHEHFKNNSPETIERIKNSISIFADLIGKGAEIQPALAAPESVSNLFPDPKNLIGLESKIKKLTA</sequence>
<organism evidence="2 3">
    <name type="scientific">Hymenobacter cyanobacteriorum</name>
    <dbReference type="NCBI Taxonomy" id="2926463"/>
    <lineage>
        <taxon>Bacteria</taxon>
        <taxon>Pseudomonadati</taxon>
        <taxon>Bacteroidota</taxon>
        <taxon>Cytophagia</taxon>
        <taxon>Cytophagales</taxon>
        <taxon>Hymenobacteraceae</taxon>
        <taxon>Hymenobacter</taxon>
    </lineage>
</organism>